<sequence>MNAIMPPVTPQFLASVSSLAEARLVAAHGADIIDLKDPARGALGALAAAERARIVTALGGRHTLSATIGDRPLAADVIAPAITATAAAGVDIVKIGWFGRQLDSAVLACLARAAGQGVRVVVVLFAEYGAQLDHLPSLADAGLYGVMLDTMDKQSGALRDKLGDDELAAFVARSRDAGLYCGLAGSLKQADIVPLLSLQPDYMGFRGALCRDSQRIATLDKAAVEAVRCAIKTNIHTLADRPSVACV</sequence>
<proteinExistence type="predicted"/>
<feature type="active site" description="Schiff-base intermediate with substrate" evidence="7">
    <location>
        <position position="36"/>
    </location>
</feature>
<feature type="active site" description="Proton acceptor" evidence="7">
    <location>
        <position position="94"/>
    </location>
</feature>
<dbReference type="AlphaFoldDB" id="A0AAE3L0T1"/>
<keyword evidence="3" id="KW-0456">Lyase</keyword>
<dbReference type="Pfam" id="PF04476">
    <property type="entry name" value="4HFCP_synth"/>
    <property type="match status" value="1"/>
</dbReference>
<dbReference type="InterPro" id="IPR007565">
    <property type="entry name" value="4HFCP_synth"/>
</dbReference>
<evidence type="ECO:0000256" key="6">
    <source>
        <dbReference type="ARBA" id="ARBA00047628"/>
    </source>
</evidence>
<evidence type="ECO:0000256" key="4">
    <source>
        <dbReference type="ARBA" id="ARBA00023270"/>
    </source>
</evidence>
<comment type="caution">
    <text evidence="8">The sequence shown here is derived from an EMBL/GenBank/DDBJ whole genome shotgun (WGS) entry which is preliminary data.</text>
</comment>
<dbReference type="Proteomes" id="UP001204445">
    <property type="component" value="Unassembled WGS sequence"/>
</dbReference>
<comment type="function">
    <text evidence="1">Catalyzes the formation of 4-(hydroxymethyl)-2-furancarboxaldehyde phosphate (4-HFC-P) from two molecules of glyceraldehyde-3-P (GA-3-P).</text>
</comment>
<dbReference type="RefSeq" id="WP_259054136.1">
    <property type="nucleotide sequence ID" value="NZ_JANUCT010000003.1"/>
</dbReference>
<dbReference type="EC" id="4.2.3.153" evidence="2"/>
<evidence type="ECO:0000256" key="7">
    <source>
        <dbReference type="PIRSR" id="PIRSR015957-1"/>
    </source>
</evidence>
<comment type="catalytic activity">
    <reaction evidence="6">
        <text>2 D-glyceraldehyde 3-phosphate = 4-(hydroxymethyl)-2-furancarboxaldehyde phosphate + phosphate + 2 H2O</text>
        <dbReference type="Rhea" id="RHEA:43536"/>
        <dbReference type="ChEBI" id="CHEBI:15377"/>
        <dbReference type="ChEBI" id="CHEBI:43474"/>
        <dbReference type="ChEBI" id="CHEBI:59776"/>
        <dbReference type="ChEBI" id="CHEBI:83407"/>
        <dbReference type="EC" id="4.2.3.153"/>
    </reaction>
</comment>
<evidence type="ECO:0000256" key="3">
    <source>
        <dbReference type="ARBA" id="ARBA00023239"/>
    </source>
</evidence>
<name>A0AAE3L0T1_9GAMM</name>
<protein>
    <recommendedName>
        <fullName evidence="2">(5-formylfuran-3-yl)methyl phosphate synthase</fullName>
        <ecNumber evidence="2">4.2.3.153</ecNumber>
    </recommendedName>
    <alternativeName>
        <fullName evidence="5">4-(hydroxymethyl)-2-furancarboxaldehyde-phosphate synthase</fullName>
    </alternativeName>
</protein>
<dbReference type="GO" id="GO:0016829">
    <property type="term" value="F:lyase activity"/>
    <property type="evidence" value="ECO:0007669"/>
    <property type="project" value="UniProtKB-KW"/>
</dbReference>
<gene>
    <name evidence="8" type="ORF">J2T55_000594</name>
</gene>
<evidence type="ECO:0000313" key="9">
    <source>
        <dbReference type="Proteomes" id="UP001204445"/>
    </source>
</evidence>
<evidence type="ECO:0000256" key="5">
    <source>
        <dbReference type="ARBA" id="ARBA00032523"/>
    </source>
</evidence>
<dbReference type="EMBL" id="JANUCT010000003">
    <property type="protein sequence ID" value="MCS3902590.1"/>
    <property type="molecule type" value="Genomic_DNA"/>
</dbReference>
<evidence type="ECO:0000256" key="2">
    <source>
        <dbReference type="ARBA" id="ARBA00012553"/>
    </source>
</evidence>
<evidence type="ECO:0000313" key="8">
    <source>
        <dbReference type="EMBL" id="MCS3902590.1"/>
    </source>
</evidence>
<keyword evidence="9" id="KW-1185">Reference proteome</keyword>
<dbReference type="PIRSF" id="PIRSF015957">
    <property type="entry name" value="UCP015957"/>
    <property type="match status" value="1"/>
</dbReference>
<reference evidence="8" key="1">
    <citation type="submission" date="2022-08" db="EMBL/GenBank/DDBJ databases">
        <title>Genomic Encyclopedia of Type Strains, Phase III (KMG-III): the genomes of soil and plant-associated and newly described type strains.</title>
        <authorList>
            <person name="Whitman W."/>
        </authorList>
    </citation>
    <scope>NUCLEOTIDE SEQUENCE</scope>
    <source>
        <strain evidence="8">HMT 1</strain>
    </source>
</reference>
<evidence type="ECO:0000256" key="1">
    <source>
        <dbReference type="ARBA" id="ARBA00003810"/>
    </source>
</evidence>
<organism evidence="8 9">
    <name type="scientific">Methylohalomonas lacus</name>
    <dbReference type="NCBI Taxonomy" id="398773"/>
    <lineage>
        <taxon>Bacteria</taxon>
        <taxon>Pseudomonadati</taxon>
        <taxon>Pseudomonadota</taxon>
        <taxon>Gammaproteobacteria</taxon>
        <taxon>Methylohalomonadales</taxon>
        <taxon>Methylohalomonadaceae</taxon>
        <taxon>Methylohalomonas</taxon>
    </lineage>
</organism>
<keyword evidence="4" id="KW-0704">Schiff base</keyword>
<accession>A0AAE3L0T1</accession>